<organism evidence="7 8">
    <name type="scientific">Parafannyhessea umbonata</name>
    <dbReference type="NCBI Taxonomy" id="604330"/>
    <lineage>
        <taxon>Bacteria</taxon>
        <taxon>Bacillati</taxon>
        <taxon>Actinomycetota</taxon>
        <taxon>Coriobacteriia</taxon>
        <taxon>Coriobacteriales</taxon>
        <taxon>Atopobiaceae</taxon>
        <taxon>Parafannyhessea</taxon>
    </lineage>
</organism>
<dbReference type="InterPro" id="IPR007197">
    <property type="entry name" value="rSAM"/>
</dbReference>
<keyword evidence="2" id="KW-0004">4Fe-4S</keyword>
<dbReference type="GO" id="GO:0046872">
    <property type="term" value="F:metal ion binding"/>
    <property type="evidence" value="ECO:0007669"/>
    <property type="project" value="UniProtKB-KW"/>
</dbReference>
<dbReference type="AlphaFoldDB" id="A0A1G6K9Y4"/>
<dbReference type="PANTHER" id="PTHR43787">
    <property type="entry name" value="FEMO COFACTOR BIOSYNTHESIS PROTEIN NIFB-RELATED"/>
    <property type="match status" value="1"/>
</dbReference>
<dbReference type="SUPFAM" id="SSF102114">
    <property type="entry name" value="Radical SAM enzymes"/>
    <property type="match status" value="1"/>
</dbReference>
<dbReference type="PANTHER" id="PTHR43787:SF11">
    <property type="entry name" value="UPF0026 PROTEIN SLR1464"/>
    <property type="match status" value="1"/>
</dbReference>
<comment type="cofactor">
    <cofactor evidence="1">
        <name>[4Fe-4S] cluster</name>
        <dbReference type="ChEBI" id="CHEBI:49883"/>
    </cofactor>
</comment>
<evidence type="ECO:0000256" key="6">
    <source>
        <dbReference type="ARBA" id="ARBA00023014"/>
    </source>
</evidence>
<keyword evidence="8" id="KW-1185">Reference proteome</keyword>
<dbReference type="EMBL" id="FMZL01000007">
    <property type="protein sequence ID" value="SDC27879.1"/>
    <property type="molecule type" value="Genomic_DNA"/>
</dbReference>
<dbReference type="SFLD" id="SFLDG01083">
    <property type="entry name" value="Uncharacterised_Radical_SAM_Su"/>
    <property type="match status" value="1"/>
</dbReference>
<dbReference type="Gene3D" id="3.20.20.70">
    <property type="entry name" value="Aldolase class I"/>
    <property type="match status" value="1"/>
</dbReference>
<dbReference type="InterPro" id="IPR040084">
    <property type="entry name" value="GTPase_Obg"/>
</dbReference>
<dbReference type="InterPro" id="IPR058240">
    <property type="entry name" value="rSAM_sf"/>
</dbReference>
<keyword evidence="3" id="KW-0949">S-adenosyl-L-methionine</keyword>
<evidence type="ECO:0000256" key="1">
    <source>
        <dbReference type="ARBA" id="ARBA00001966"/>
    </source>
</evidence>
<dbReference type="CDD" id="cd01335">
    <property type="entry name" value="Radical_SAM"/>
    <property type="match status" value="1"/>
</dbReference>
<proteinExistence type="predicted"/>
<evidence type="ECO:0000256" key="4">
    <source>
        <dbReference type="ARBA" id="ARBA00022723"/>
    </source>
</evidence>
<dbReference type="SFLD" id="SFLDS00029">
    <property type="entry name" value="Radical_SAM"/>
    <property type="match status" value="1"/>
</dbReference>
<dbReference type="STRING" id="604330.SAMN04489857_2015"/>
<evidence type="ECO:0000313" key="7">
    <source>
        <dbReference type="EMBL" id="SDC27879.1"/>
    </source>
</evidence>
<dbReference type="GO" id="GO:0003824">
    <property type="term" value="F:catalytic activity"/>
    <property type="evidence" value="ECO:0007669"/>
    <property type="project" value="InterPro"/>
</dbReference>
<evidence type="ECO:0000256" key="5">
    <source>
        <dbReference type="ARBA" id="ARBA00023004"/>
    </source>
</evidence>
<evidence type="ECO:0000256" key="3">
    <source>
        <dbReference type="ARBA" id="ARBA00022691"/>
    </source>
</evidence>
<reference evidence="8" key="1">
    <citation type="submission" date="2016-10" db="EMBL/GenBank/DDBJ databases">
        <authorList>
            <person name="Varghese N."/>
            <person name="Submissions S."/>
        </authorList>
    </citation>
    <scope>NUCLEOTIDE SEQUENCE [LARGE SCALE GENOMIC DNA]</scope>
    <source>
        <strain evidence="8">DSM 22619</strain>
    </source>
</reference>
<keyword evidence="6" id="KW-0411">Iron-sulfur</keyword>
<evidence type="ECO:0000256" key="2">
    <source>
        <dbReference type="ARBA" id="ARBA00022485"/>
    </source>
</evidence>
<keyword evidence="5" id="KW-0408">Iron</keyword>
<protein>
    <submittedName>
        <fullName evidence="7">Wyosine [tRNA(Phe)-imidazoG37] synthetase, radical SAM superfamily</fullName>
    </submittedName>
</protein>
<gene>
    <name evidence="7" type="ORF">SAMN04487824_10739</name>
</gene>
<name>A0A1G6K9Y4_9ACTN</name>
<dbReference type="Proteomes" id="UP000198528">
    <property type="component" value="Unassembled WGS sequence"/>
</dbReference>
<keyword evidence="4" id="KW-0479">Metal-binding</keyword>
<dbReference type="GO" id="GO:0051539">
    <property type="term" value="F:4 iron, 4 sulfur cluster binding"/>
    <property type="evidence" value="ECO:0007669"/>
    <property type="project" value="UniProtKB-KW"/>
</dbReference>
<evidence type="ECO:0000313" key="8">
    <source>
        <dbReference type="Proteomes" id="UP000198528"/>
    </source>
</evidence>
<dbReference type="InterPro" id="IPR013785">
    <property type="entry name" value="Aldolase_TIM"/>
</dbReference>
<accession>A0A1G6K9Y4</accession>
<dbReference type="RefSeq" id="WP_090846039.1">
    <property type="nucleotide sequence ID" value="NZ_FMZL01000007.1"/>
</dbReference>
<sequence length="258" mass="28148">MATFLNDSPVFGPVRSRRLGVSLGVNLMPSTGKICTFDCIYCENGFNSQRRTRDGYASLEEVISGLRASLELMAADDDLPDVITFAGNGEPTASPIFPKAVEAAIALRDELAPAAKIAVLSNGTFADRPAVRDALLKVDDNILKLDAHADALARALDRPNVPYSVEHQVQAYAAFDGHVIVQTIFLEGMFEGRDVSNTSYDQVTEWLEDIKRIAPQYVTVYTIARETPAPSIRKARPDTLDAIADRVRAAGIRCQVSY</sequence>